<dbReference type="PANTHER" id="PTHR10302">
    <property type="entry name" value="SINGLE-STRANDED DNA-BINDING PROTEIN"/>
    <property type="match status" value="1"/>
</dbReference>
<accession>A0ABN6ZDA8</accession>
<evidence type="ECO:0000256" key="2">
    <source>
        <dbReference type="HAMAP-Rule" id="MF_00984"/>
    </source>
</evidence>
<dbReference type="NCBIfam" id="TIGR00621">
    <property type="entry name" value="ssb"/>
    <property type="match status" value="1"/>
</dbReference>
<dbReference type="CDD" id="cd04496">
    <property type="entry name" value="SSB_OBF"/>
    <property type="match status" value="1"/>
</dbReference>
<dbReference type="InterPro" id="IPR011344">
    <property type="entry name" value="ssDNA-bd"/>
</dbReference>
<sequence>MINRVVLVGRLTRDPELKYTTNGIANLRFSIAVNRTFTSQNGERQADFINCVAWRSQAENMAKFLRKGSLIGVEGRIETGSYQAQDGSMRYTTDVVCDSVQFLEPRSATADRGNFGTQPSHDFSGGNPFGGGYGGTPSFPQQAPTPNNYGGGNPFGATQSVDQGFANPGSNFNSEPDFSSTINISDDDLPF</sequence>
<organism evidence="5 6">
    <name type="scientific">Turicibacter faecis</name>
    <dbReference type="NCBI Taxonomy" id="2963365"/>
    <lineage>
        <taxon>Bacteria</taxon>
        <taxon>Bacillati</taxon>
        <taxon>Bacillota</taxon>
        <taxon>Erysipelotrichia</taxon>
        <taxon>Erysipelotrichales</taxon>
        <taxon>Turicibacteraceae</taxon>
        <taxon>Turicibacter</taxon>
    </lineage>
</organism>
<gene>
    <name evidence="5" type="primary">ssb</name>
    <name evidence="5" type="ORF">T23_18660</name>
</gene>
<keyword evidence="2" id="KW-0233">DNA recombination</keyword>
<evidence type="ECO:0000256" key="1">
    <source>
        <dbReference type="ARBA" id="ARBA00023125"/>
    </source>
</evidence>
<dbReference type="Gene3D" id="2.40.50.140">
    <property type="entry name" value="Nucleic acid-binding proteins"/>
    <property type="match status" value="1"/>
</dbReference>
<comment type="caution">
    <text evidence="2">Lacks conserved residue(s) required for the propagation of feature annotation.</text>
</comment>
<keyword evidence="2" id="KW-0227">DNA damage</keyword>
<dbReference type="InterPro" id="IPR000424">
    <property type="entry name" value="Primosome_PriB/ssb"/>
</dbReference>
<dbReference type="PANTHER" id="PTHR10302:SF27">
    <property type="entry name" value="SINGLE-STRANDED DNA-BINDING PROTEIN"/>
    <property type="match status" value="1"/>
</dbReference>
<keyword evidence="2" id="KW-0235">DNA replication</keyword>
<dbReference type="GO" id="GO:0003677">
    <property type="term" value="F:DNA binding"/>
    <property type="evidence" value="ECO:0007669"/>
    <property type="project" value="UniProtKB-KW"/>
</dbReference>
<dbReference type="Proteomes" id="UP001432099">
    <property type="component" value="Chromosome"/>
</dbReference>
<dbReference type="SUPFAM" id="SSF50249">
    <property type="entry name" value="Nucleic acid-binding proteins"/>
    <property type="match status" value="1"/>
</dbReference>
<dbReference type="Pfam" id="PF00436">
    <property type="entry name" value="SSB"/>
    <property type="match status" value="1"/>
</dbReference>
<dbReference type="InterPro" id="IPR012340">
    <property type="entry name" value="NA-bd_OB-fold"/>
</dbReference>
<comment type="subunit">
    <text evidence="2">Homotetramer.</text>
</comment>
<reference evidence="5" key="1">
    <citation type="journal article" date="2024" name="Int. J. Syst. Evol. Microbiol.">
        <title>Turicibacter faecis sp. nov., isolated from faeces of heart failure mouse model.</title>
        <authorList>
            <person name="Imamura Y."/>
            <person name="Motooka D."/>
            <person name="Nakajima Y."/>
            <person name="Ito S."/>
            <person name="Kitakaze M."/>
            <person name="Iida T."/>
            <person name="Nakamura S."/>
        </authorList>
    </citation>
    <scope>NUCLEOTIDE SEQUENCE</scope>
    <source>
        <strain evidence="5">TC023</strain>
    </source>
</reference>
<name>A0ABN6ZDA8_9FIRM</name>
<feature type="compositionally biased region" description="Polar residues" evidence="4">
    <location>
        <begin position="156"/>
        <end position="184"/>
    </location>
</feature>
<dbReference type="PROSITE" id="PS50935">
    <property type="entry name" value="SSB"/>
    <property type="match status" value="1"/>
</dbReference>
<dbReference type="RefSeq" id="WP_161832856.1">
    <property type="nucleotide sequence ID" value="NZ_AP028127.1"/>
</dbReference>
<keyword evidence="6" id="KW-1185">Reference proteome</keyword>
<keyword evidence="2" id="KW-0234">DNA repair</keyword>
<evidence type="ECO:0000256" key="4">
    <source>
        <dbReference type="SAM" id="MobiDB-lite"/>
    </source>
</evidence>
<protein>
    <recommendedName>
        <fullName evidence="2 3">Single-stranded DNA-binding protein</fullName>
        <shortName evidence="2">SSB</shortName>
    </recommendedName>
</protein>
<evidence type="ECO:0000313" key="5">
    <source>
        <dbReference type="EMBL" id="BEH91764.1"/>
    </source>
</evidence>
<evidence type="ECO:0000313" key="6">
    <source>
        <dbReference type="Proteomes" id="UP001432099"/>
    </source>
</evidence>
<evidence type="ECO:0000256" key="3">
    <source>
        <dbReference type="RuleBase" id="RU000524"/>
    </source>
</evidence>
<feature type="short sequence motif" description="Important for interaction with partner proteins" evidence="2">
    <location>
        <begin position="186"/>
        <end position="191"/>
    </location>
</feature>
<feature type="region of interest" description="Disordered" evidence="4">
    <location>
        <begin position="108"/>
        <end position="191"/>
    </location>
</feature>
<comment type="function">
    <text evidence="2">Plays an important role in DNA replication, recombination and repair. Binds to ssDNA and to an array of partner proteins to recruit them to their sites of action during DNA metabolism.</text>
</comment>
<dbReference type="HAMAP" id="MF_00984">
    <property type="entry name" value="SSB"/>
    <property type="match status" value="1"/>
</dbReference>
<proteinExistence type="inferred from homology"/>
<dbReference type="EMBL" id="AP028127">
    <property type="protein sequence ID" value="BEH91764.1"/>
    <property type="molecule type" value="Genomic_DNA"/>
</dbReference>
<keyword evidence="1 2" id="KW-0238">DNA-binding</keyword>